<name>A0A2W4RT64_9GAMM</name>
<evidence type="ECO:0000259" key="1">
    <source>
        <dbReference type="Pfam" id="PF02541"/>
    </source>
</evidence>
<protein>
    <submittedName>
        <fullName evidence="2">Exopolyphosphatase</fullName>
    </submittedName>
</protein>
<dbReference type="PANTHER" id="PTHR30005">
    <property type="entry name" value="EXOPOLYPHOSPHATASE"/>
    <property type="match status" value="1"/>
</dbReference>
<dbReference type="InterPro" id="IPR003695">
    <property type="entry name" value="Ppx_GppA_N"/>
</dbReference>
<dbReference type="Pfam" id="PF02541">
    <property type="entry name" value="Ppx-GppA"/>
    <property type="match status" value="1"/>
</dbReference>
<accession>A0A2W4RT64</accession>
<proteinExistence type="predicted"/>
<dbReference type="CDD" id="cd24056">
    <property type="entry name" value="ASKHA_NBD_MtPPX1-like"/>
    <property type="match status" value="1"/>
</dbReference>
<evidence type="ECO:0000313" key="2">
    <source>
        <dbReference type="EMBL" id="PZN87185.1"/>
    </source>
</evidence>
<dbReference type="InterPro" id="IPR050273">
    <property type="entry name" value="GppA/Ppx_hydrolase"/>
</dbReference>
<dbReference type="GO" id="GO:0016462">
    <property type="term" value="F:pyrophosphatase activity"/>
    <property type="evidence" value="ECO:0007669"/>
    <property type="project" value="TreeGrafter"/>
</dbReference>
<dbReference type="SUPFAM" id="SSF53067">
    <property type="entry name" value="Actin-like ATPase domain"/>
    <property type="match status" value="2"/>
</dbReference>
<dbReference type="Proteomes" id="UP000249396">
    <property type="component" value="Unassembled WGS sequence"/>
</dbReference>
<dbReference type="PANTHER" id="PTHR30005:SF0">
    <property type="entry name" value="RETROGRADE REGULATION PROTEIN 2"/>
    <property type="match status" value="1"/>
</dbReference>
<dbReference type="InterPro" id="IPR043129">
    <property type="entry name" value="ATPase_NBD"/>
</dbReference>
<dbReference type="AlphaFoldDB" id="A0A2W4RT64"/>
<evidence type="ECO:0000313" key="3">
    <source>
        <dbReference type="Proteomes" id="UP000249396"/>
    </source>
</evidence>
<reference evidence="2 3" key="1">
    <citation type="journal article" date="2018" name="Aquat. Microb. Ecol.">
        <title>Gammaproteobacterial methanotrophs dominate.</title>
        <authorList>
            <person name="Rissanen A.J."/>
            <person name="Saarenheimo J."/>
            <person name="Tiirola M."/>
            <person name="Peura S."/>
            <person name="Aalto S.L."/>
            <person name="Karvinen A."/>
            <person name="Nykanen H."/>
        </authorList>
    </citation>
    <scope>NUCLEOTIDE SEQUENCE [LARGE SCALE GENOMIC DNA]</scope>
    <source>
        <strain evidence="2">AMbin10</strain>
    </source>
</reference>
<dbReference type="Gene3D" id="3.30.420.150">
    <property type="entry name" value="Exopolyphosphatase. Domain 2"/>
    <property type="match status" value="1"/>
</dbReference>
<sequence>MRLGVLDVGSNTIHLQVVDTHPGARPNPTFNYKEELRLTEFLNANNEISDEGIDHLRRSIGNAVLQARTVQVKEFLPFATSALREAANGEAIISSINKEFEIDLQVLSGDEEAKLTFLAARRWFGWSSGRLLVIDIGGGSLEIAVGVDESPEVATSLPLGASRLTQKFLTGNPYSQKGINAMREHIESQLEAVLPALVKHQASDRSIATSKTLRTLARLSGDWFDTNGAIIKFDVVRKIATRLADMTHEERTKLPGVSSNRAKQIVAGAFVTESVMRNLDLRELEICPWALREGIVLKYMDWMENR</sequence>
<dbReference type="EMBL" id="QJPH01000049">
    <property type="protein sequence ID" value="PZN87185.1"/>
    <property type="molecule type" value="Genomic_DNA"/>
</dbReference>
<comment type="caution">
    <text evidence="2">The sequence shown here is derived from an EMBL/GenBank/DDBJ whole genome shotgun (WGS) entry which is preliminary data.</text>
</comment>
<feature type="domain" description="Ppx/GppA phosphatase N-terminal" evidence="1">
    <location>
        <begin position="23"/>
        <end position="300"/>
    </location>
</feature>
<gene>
    <name evidence="2" type="ORF">DM484_00450</name>
</gene>
<dbReference type="Gene3D" id="3.30.420.40">
    <property type="match status" value="1"/>
</dbReference>
<organism evidence="2 3">
    <name type="scientific">Candidatus Methylumidiphilus alinenensis</name>
    <dbReference type="NCBI Taxonomy" id="2202197"/>
    <lineage>
        <taxon>Bacteria</taxon>
        <taxon>Pseudomonadati</taxon>
        <taxon>Pseudomonadota</taxon>
        <taxon>Gammaproteobacteria</taxon>
        <taxon>Methylococcales</taxon>
        <taxon>Candidatus Methylumidiphilus</taxon>
    </lineage>
</organism>